<sequence>MGEDTSETEAQYDQNADVDDGMLIKRNWETDLKPHLLTRDFRWMVFHNTHMSLNPAALFVCQLSRDIAKIRYRPCFGRAFLYIDLEIDILYFGPWCYPMWNHLLHWMNRWDFYLSENPAIPPATYTDMQLVQRIALEFKDGYEFYDAENCEHLTPDMTGKNLRKQVARFPAVKELILCEIPDLDVHNFRAWESNVEPHQMTLAERPQRAIPRHLCGSQAEESACNIAHAFMEGVFKDDEESKGVPDVMFARLGLVGYGPSLGVFKEDPYGID</sequence>
<gene>
    <name evidence="1" type="ORF">BJ875DRAFT_466415</name>
</gene>
<reference evidence="1" key="1">
    <citation type="journal article" date="2021" name="IMA Fungus">
        <title>Genomic characterization of three marine fungi, including Emericellopsis atlantica sp. nov. with signatures of a generalist lifestyle and marine biomass degradation.</title>
        <authorList>
            <person name="Hagestad O.C."/>
            <person name="Hou L."/>
            <person name="Andersen J.H."/>
            <person name="Hansen E.H."/>
            <person name="Altermark B."/>
            <person name="Li C."/>
            <person name="Kuhnert E."/>
            <person name="Cox R.J."/>
            <person name="Crous P.W."/>
            <person name="Spatafora J.W."/>
            <person name="Lail K."/>
            <person name="Amirebrahimi M."/>
            <person name="Lipzen A."/>
            <person name="Pangilinan J."/>
            <person name="Andreopoulos W."/>
            <person name="Hayes R.D."/>
            <person name="Ng V."/>
            <person name="Grigoriev I.V."/>
            <person name="Jackson S.A."/>
            <person name="Sutton T.D.S."/>
            <person name="Dobson A.D.W."/>
            <person name="Rama T."/>
        </authorList>
    </citation>
    <scope>NUCLEOTIDE SEQUENCE</scope>
    <source>
        <strain evidence="1">TRa018bII</strain>
    </source>
</reference>
<keyword evidence="2" id="KW-1185">Reference proteome</keyword>
<protein>
    <submittedName>
        <fullName evidence="1">Uncharacterized protein</fullName>
    </submittedName>
</protein>
<comment type="caution">
    <text evidence="1">The sequence shown here is derived from an EMBL/GenBank/DDBJ whole genome shotgun (WGS) entry which is preliminary data.</text>
</comment>
<evidence type="ECO:0000313" key="1">
    <source>
        <dbReference type="EMBL" id="KAG9232559.1"/>
    </source>
</evidence>
<evidence type="ECO:0000313" key="2">
    <source>
        <dbReference type="Proteomes" id="UP000824998"/>
    </source>
</evidence>
<dbReference type="EMBL" id="MU251542">
    <property type="protein sequence ID" value="KAG9232559.1"/>
    <property type="molecule type" value="Genomic_DNA"/>
</dbReference>
<dbReference type="OrthoDB" id="3561261at2759"/>
<name>A0A9P8C3J5_9HELO</name>
<dbReference type="AlphaFoldDB" id="A0A9P8C3J5"/>
<organism evidence="1 2">
    <name type="scientific">Amylocarpus encephaloides</name>
    <dbReference type="NCBI Taxonomy" id="45428"/>
    <lineage>
        <taxon>Eukaryota</taxon>
        <taxon>Fungi</taxon>
        <taxon>Dikarya</taxon>
        <taxon>Ascomycota</taxon>
        <taxon>Pezizomycotina</taxon>
        <taxon>Leotiomycetes</taxon>
        <taxon>Helotiales</taxon>
        <taxon>Helotiales incertae sedis</taxon>
        <taxon>Amylocarpus</taxon>
    </lineage>
</organism>
<accession>A0A9P8C3J5</accession>
<dbReference type="Proteomes" id="UP000824998">
    <property type="component" value="Unassembled WGS sequence"/>
</dbReference>
<proteinExistence type="predicted"/>